<organism evidence="12 13">
    <name type="scientific">Fasciolopsis buskii</name>
    <dbReference type="NCBI Taxonomy" id="27845"/>
    <lineage>
        <taxon>Eukaryota</taxon>
        <taxon>Metazoa</taxon>
        <taxon>Spiralia</taxon>
        <taxon>Lophotrochozoa</taxon>
        <taxon>Platyhelminthes</taxon>
        <taxon>Trematoda</taxon>
        <taxon>Digenea</taxon>
        <taxon>Plagiorchiida</taxon>
        <taxon>Echinostomata</taxon>
        <taxon>Echinostomatoidea</taxon>
        <taxon>Fasciolidae</taxon>
        <taxon>Fasciolopsis</taxon>
    </lineage>
</organism>
<dbReference type="SUPFAM" id="SSF46626">
    <property type="entry name" value="Cytochrome c"/>
    <property type="match status" value="1"/>
</dbReference>
<comment type="similarity">
    <text evidence="2 9">Belongs to the cytochrome c family.</text>
</comment>
<dbReference type="GO" id="GO:0046872">
    <property type="term" value="F:metal ion binding"/>
    <property type="evidence" value="ECO:0007669"/>
    <property type="project" value="UniProtKB-KW"/>
</dbReference>
<protein>
    <submittedName>
        <fullName evidence="12">Cytochrome c-a</fullName>
    </submittedName>
</protein>
<feature type="domain" description="Cytochrome c" evidence="11">
    <location>
        <begin position="6"/>
        <end position="107"/>
    </location>
</feature>
<evidence type="ECO:0000256" key="3">
    <source>
        <dbReference type="ARBA" id="ARBA00022448"/>
    </source>
</evidence>
<keyword evidence="13" id="KW-1185">Reference proteome</keyword>
<accession>A0A8E0S8F6</accession>
<comment type="function">
    <text evidence="10">Electron carrier protein. The oxidized form of the cytochrome c heme group can accept an electron from the heme group of the cytochrome c1 subunit of cytochrome reductase. Cytochrome c then transfers this electron to the cytochrome oxidase complex, the final protein carrier in the mitochondrial electron-transport chain.</text>
</comment>
<keyword evidence="10" id="KW-0496">Mitochondrion</keyword>
<sequence>MGFPAGDPERGKRLFVQRCSQCHTIDKGGVHKTGPNLYGIFGQKAGRVPGYDYTPANKSKDIIWNEETFFTYLSDPKKYIPGTKMIFVGLKKEQDRADIIAYMKQASS</sequence>
<evidence type="ECO:0000256" key="7">
    <source>
        <dbReference type="ARBA" id="ARBA00023004"/>
    </source>
</evidence>
<keyword evidence="10" id="KW-0679">Respiratory chain</keyword>
<comment type="PTM">
    <text evidence="10">Binds 1 heme group per subunit.</text>
</comment>
<evidence type="ECO:0000313" key="12">
    <source>
        <dbReference type="EMBL" id="KAA0198823.1"/>
    </source>
</evidence>
<evidence type="ECO:0000256" key="10">
    <source>
        <dbReference type="RuleBase" id="RU004427"/>
    </source>
</evidence>
<keyword evidence="5 8" id="KW-0479">Metal-binding</keyword>
<dbReference type="InterPro" id="IPR009056">
    <property type="entry name" value="Cyt_c-like_dom"/>
</dbReference>
<dbReference type="OrthoDB" id="449280at2759"/>
<proteinExistence type="inferred from homology"/>
<comment type="subcellular location">
    <subcellularLocation>
        <location evidence="1">Mitochondrion intermembrane space</location>
    </subcellularLocation>
</comment>
<evidence type="ECO:0000256" key="6">
    <source>
        <dbReference type="ARBA" id="ARBA00022982"/>
    </source>
</evidence>
<evidence type="ECO:0000256" key="4">
    <source>
        <dbReference type="ARBA" id="ARBA00022617"/>
    </source>
</evidence>
<evidence type="ECO:0000256" key="5">
    <source>
        <dbReference type="ARBA" id="ARBA00022723"/>
    </source>
</evidence>
<dbReference type="Gene3D" id="1.10.760.10">
    <property type="entry name" value="Cytochrome c-like domain"/>
    <property type="match status" value="1"/>
</dbReference>
<reference evidence="12" key="1">
    <citation type="submission" date="2019-05" db="EMBL/GenBank/DDBJ databases">
        <title>Annotation for the trematode Fasciolopsis buski.</title>
        <authorList>
            <person name="Choi Y.-J."/>
        </authorList>
    </citation>
    <scope>NUCLEOTIDE SEQUENCE</scope>
    <source>
        <strain evidence="12">HT</strain>
        <tissue evidence="12">Whole worm</tissue>
    </source>
</reference>
<dbReference type="PROSITE" id="PS51007">
    <property type="entry name" value="CYTC"/>
    <property type="match status" value="1"/>
</dbReference>
<dbReference type="PANTHER" id="PTHR11961">
    <property type="entry name" value="CYTOCHROME C"/>
    <property type="match status" value="1"/>
</dbReference>
<dbReference type="GO" id="GO:0009055">
    <property type="term" value="F:electron transfer activity"/>
    <property type="evidence" value="ECO:0007669"/>
    <property type="project" value="InterPro"/>
</dbReference>
<dbReference type="Pfam" id="PF00034">
    <property type="entry name" value="Cytochrom_C"/>
    <property type="match status" value="1"/>
</dbReference>
<dbReference type="Proteomes" id="UP000728185">
    <property type="component" value="Unassembled WGS sequence"/>
</dbReference>
<gene>
    <name evidence="12" type="ORF">FBUS_10679</name>
</gene>
<evidence type="ECO:0000313" key="13">
    <source>
        <dbReference type="Proteomes" id="UP000728185"/>
    </source>
</evidence>
<dbReference type="InterPro" id="IPR036909">
    <property type="entry name" value="Cyt_c-like_dom_sf"/>
</dbReference>
<evidence type="ECO:0000259" key="11">
    <source>
        <dbReference type="PROSITE" id="PS51007"/>
    </source>
</evidence>
<evidence type="ECO:0000256" key="1">
    <source>
        <dbReference type="ARBA" id="ARBA00004569"/>
    </source>
</evidence>
<dbReference type="PRINTS" id="PR00604">
    <property type="entry name" value="CYTCHRMECIAB"/>
</dbReference>
<evidence type="ECO:0000256" key="2">
    <source>
        <dbReference type="ARBA" id="ARBA00006488"/>
    </source>
</evidence>
<dbReference type="GO" id="GO:0020037">
    <property type="term" value="F:heme binding"/>
    <property type="evidence" value="ECO:0007669"/>
    <property type="project" value="InterPro"/>
</dbReference>
<dbReference type="GO" id="GO:0005758">
    <property type="term" value="C:mitochondrial intermembrane space"/>
    <property type="evidence" value="ECO:0007669"/>
    <property type="project" value="UniProtKB-SubCell"/>
</dbReference>
<dbReference type="InterPro" id="IPR002327">
    <property type="entry name" value="Cyt_c_1A/1B"/>
</dbReference>
<keyword evidence="6 10" id="KW-0249">Electron transport</keyword>
<keyword evidence="4 8" id="KW-0349">Heme</keyword>
<dbReference type="AlphaFoldDB" id="A0A8E0S8F6"/>
<evidence type="ECO:0000256" key="8">
    <source>
        <dbReference type="PROSITE-ProRule" id="PRU00433"/>
    </source>
</evidence>
<comment type="caution">
    <text evidence="12">The sequence shown here is derived from an EMBL/GenBank/DDBJ whole genome shotgun (WGS) entry which is preliminary data.</text>
</comment>
<dbReference type="FunFam" id="1.10.760.10:FF:000001">
    <property type="entry name" value="Cytochrome c iso-1"/>
    <property type="match status" value="1"/>
</dbReference>
<evidence type="ECO:0000256" key="9">
    <source>
        <dbReference type="RuleBase" id="RU004426"/>
    </source>
</evidence>
<dbReference type="EMBL" id="LUCM01001471">
    <property type="protein sequence ID" value="KAA0198823.1"/>
    <property type="molecule type" value="Genomic_DNA"/>
</dbReference>
<keyword evidence="7 8" id="KW-0408">Iron</keyword>
<keyword evidence="3 10" id="KW-0813">Transport</keyword>
<name>A0A8E0S8F6_9TREM</name>